<sequence length="174" mass="18842">MLVKRKTMATPLRVPPQASATRHHGSWGRNPFALGKSHLEVRRRQTEQHCGDHGTPLCYPNVGTRLKFASRQRQEGSHVPATNTINGSCLSCSHGWGRCFGRAICCHPHGGCRVGFGPDTAACRRLPAKVLGCGRIATACLGGKGRCASRGICCTADSCETINECKDVKFEVKR</sequence>
<dbReference type="AlphaFoldDB" id="A0A267G698"/>
<dbReference type="EMBL" id="NIVC01000558">
    <property type="protein sequence ID" value="PAA80927.1"/>
    <property type="molecule type" value="Genomic_DNA"/>
</dbReference>
<dbReference type="GO" id="GO:0005576">
    <property type="term" value="C:extracellular region"/>
    <property type="evidence" value="ECO:0007669"/>
    <property type="project" value="InterPro"/>
</dbReference>
<comment type="caution">
    <text evidence="4">The sequence shown here is derived from an EMBL/GenBank/DDBJ whole genome shotgun (WGS) entry which is preliminary data.</text>
</comment>
<name>A0A267G698_9PLAT</name>
<gene>
    <name evidence="4" type="ORF">BOX15_Mlig008727g1</name>
</gene>
<dbReference type="InterPro" id="IPR036387">
    <property type="entry name" value="Neurhyp_horm_dom_sf"/>
</dbReference>
<protein>
    <submittedName>
        <fullName evidence="4">Uncharacterized protein</fullName>
    </submittedName>
</protein>
<dbReference type="Gene3D" id="2.60.9.10">
    <property type="entry name" value="Neurohypophysial hormone domain"/>
    <property type="match status" value="1"/>
</dbReference>
<dbReference type="GO" id="GO:0005185">
    <property type="term" value="F:neurohypophyseal hormone activity"/>
    <property type="evidence" value="ECO:0007669"/>
    <property type="project" value="InterPro"/>
</dbReference>
<dbReference type="PRINTS" id="PR00831">
    <property type="entry name" value="NEUROPHYSIN"/>
</dbReference>
<evidence type="ECO:0000256" key="3">
    <source>
        <dbReference type="SAM" id="MobiDB-lite"/>
    </source>
</evidence>
<comment type="similarity">
    <text evidence="1">Belongs to the vasopressin/oxytocin family.</text>
</comment>
<dbReference type="SUPFAM" id="SSF49606">
    <property type="entry name" value="Neurophysin II"/>
    <property type="match status" value="1"/>
</dbReference>
<evidence type="ECO:0000256" key="1">
    <source>
        <dbReference type="ARBA" id="ARBA00007369"/>
    </source>
</evidence>
<keyword evidence="2" id="KW-1015">Disulfide bond</keyword>
<evidence type="ECO:0000313" key="4">
    <source>
        <dbReference type="EMBL" id="PAA80927.1"/>
    </source>
</evidence>
<dbReference type="InterPro" id="IPR000981">
    <property type="entry name" value="Neurhyp_horm"/>
</dbReference>
<organism evidence="4 5">
    <name type="scientific">Macrostomum lignano</name>
    <dbReference type="NCBI Taxonomy" id="282301"/>
    <lineage>
        <taxon>Eukaryota</taxon>
        <taxon>Metazoa</taxon>
        <taxon>Spiralia</taxon>
        <taxon>Lophotrochozoa</taxon>
        <taxon>Platyhelminthes</taxon>
        <taxon>Rhabditophora</taxon>
        <taxon>Macrostomorpha</taxon>
        <taxon>Macrostomida</taxon>
        <taxon>Macrostomidae</taxon>
        <taxon>Macrostomum</taxon>
    </lineage>
</organism>
<dbReference type="Proteomes" id="UP000215902">
    <property type="component" value="Unassembled WGS sequence"/>
</dbReference>
<accession>A0A267G698</accession>
<reference evidence="4 5" key="1">
    <citation type="submission" date="2017-06" db="EMBL/GenBank/DDBJ databases">
        <title>A platform for efficient transgenesis in Macrostomum lignano, a flatworm model organism for stem cell research.</title>
        <authorList>
            <person name="Berezikov E."/>
        </authorList>
    </citation>
    <scope>NUCLEOTIDE SEQUENCE [LARGE SCALE GENOMIC DNA]</scope>
    <source>
        <strain evidence="4">DV1</strain>
        <tissue evidence="4">Whole organism</tissue>
    </source>
</reference>
<evidence type="ECO:0000313" key="5">
    <source>
        <dbReference type="Proteomes" id="UP000215902"/>
    </source>
</evidence>
<feature type="region of interest" description="Disordered" evidence="3">
    <location>
        <begin position="1"/>
        <end position="29"/>
    </location>
</feature>
<dbReference type="SMART" id="SM00003">
    <property type="entry name" value="NH"/>
    <property type="match status" value="1"/>
</dbReference>
<keyword evidence="5" id="KW-1185">Reference proteome</keyword>
<dbReference type="Pfam" id="PF00184">
    <property type="entry name" value="Hormone_5"/>
    <property type="match status" value="1"/>
</dbReference>
<proteinExistence type="inferred from homology"/>
<evidence type="ECO:0000256" key="2">
    <source>
        <dbReference type="ARBA" id="ARBA00023157"/>
    </source>
</evidence>